<feature type="compositionally biased region" description="Basic and acidic residues" evidence="1">
    <location>
        <begin position="38"/>
        <end position="69"/>
    </location>
</feature>
<feature type="compositionally biased region" description="Basic and acidic residues" evidence="1">
    <location>
        <begin position="189"/>
        <end position="217"/>
    </location>
</feature>
<name>A0A9D3MPI4_ANGAN</name>
<feature type="compositionally biased region" description="Basic and acidic residues" evidence="1">
    <location>
        <begin position="325"/>
        <end position="339"/>
    </location>
</feature>
<dbReference type="AlphaFoldDB" id="A0A9D3MPI4"/>
<comment type="caution">
    <text evidence="2">The sequence shown here is derived from an EMBL/GenBank/DDBJ whole genome shotgun (WGS) entry which is preliminary data.</text>
</comment>
<protein>
    <submittedName>
        <fullName evidence="2">Uncharacterized protein</fullName>
    </submittedName>
</protein>
<feature type="compositionally biased region" description="Acidic residues" evidence="1">
    <location>
        <begin position="242"/>
        <end position="257"/>
    </location>
</feature>
<feature type="compositionally biased region" description="Acidic residues" evidence="1">
    <location>
        <begin position="82"/>
        <end position="91"/>
    </location>
</feature>
<dbReference type="EMBL" id="JAFIRN010000003">
    <property type="protein sequence ID" value="KAG5851598.1"/>
    <property type="molecule type" value="Genomic_DNA"/>
</dbReference>
<keyword evidence="3" id="KW-1185">Reference proteome</keyword>
<dbReference type="Proteomes" id="UP001044222">
    <property type="component" value="Unassembled WGS sequence"/>
</dbReference>
<organism evidence="2 3">
    <name type="scientific">Anguilla anguilla</name>
    <name type="common">European freshwater eel</name>
    <name type="synonym">Muraena anguilla</name>
    <dbReference type="NCBI Taxonomy" id="7936"/>
    <lineage>
        <taxon>Eukaryota</taxon>
        <taxon>Metazoa</taxon>
        <taxon>Chordata</taxon>
        <taxon>Craniata</taxon>
        <taxon>Vertebrata</taxon>
        <taxon>Euteleostomi</taxon>
        <taxon>Actinopterygii</taxon>
        <taxon>Neopterygii</taxon>
        <taxon>Teleostei</taxon>
        <taxon>Anguilliformes</taxon>
        <taxon>Anguillidae</taxon>
        <taxon>Anguilla</taxon>
    </lineage>
</organism>
<reference evidence="2" key="1">
    <citation type="submission" date="2021-01" db="EMBL/GenBank/DDBJ databases">
        <title>A chromosome-scale assembly of European eel, Anguilla anguilla.</title>
        <authorList>
            <person name="Henkel C."/>
            <person name="Jong-Raadsen S.A."/>
            <person name="Dufour S."/>
            <person name="Weltzien F.-A."/>
            <person name="Palstra A.P."/>
            <person name="Pelster B."/>
            <person name="Spaink H.P."/>
            <person name="Van Den Thillart G.E."/>
            <person name="Jansen H."/>
            <person name="Zahm M."/>
            <person name="Klopp C."/>
            <person name="Cedric C."/>
            <person name="Louis A."/>
            <person name="Berthelot C."/>
            <person name="Parey E."/>
            <person name="Roest Crollius H."/>
            <person name="Montfort J."/>
            <person name="Robinson-Rechavi M."/>
            <person name="Bucao C."/>
            <person name="Bouchez O."/>
            <person name="Gislard M."/>
            <person name="Lluch J."/>
            <person name="Milhes M."/>
            <person name="Lampietro C."/>
            <person name="Lopez Roques C."/>
            <person name="Donnadieu C."/>
            <person name="Braasch I."/>
            <person name="Desvignes T."/>
            <person name="Postlethwait J."/>
            <person name="Bobe J."/>
            <person name="Guiguen Y."/>
            <person name="Dirks R."/>
        </authorList>
    </citation>
    <scope>NUCLEOTIDE SEQUENCE</scope>
    <source>
        <strain evidence="2">Tag_6206</strain>
        <tissue evidence="2">Liver</tissue>
    </source>
</reference>
<feature type="region of interest" description="Disordered" evidence="1">
    <location>
        <begin position="38"/>
        <end position="368"/>
    </location>
</feature>
<gene>
    <name evidence="2" type="ORF">ANANG_G00053350</name>
</gene>
<evidence type="ECO:0000313" key="2">
    <source>
        <dbReference type="EMBL" id="KAG5851598.1"/>
    </source>
</evidence>
<accession>A0A9D3MPI4</accession>
<evidence type="ECO:0000256" key="1">
    <source>
        <dbReference type="SAM" id="MobiDB-lite"/>
    </source>
</evidence>
<proteinExistence type="predicted"/>
<sequence length="392" mass="44394">MLSGGGTSAYSGYGSGRTKITKTSVPLYSLFQDQVDLRKLDSMDKEMKSEMRGKMDSYELQKIASDNKRSTLFKKKKKKEESDEEAEDDSEGTPKVTSKYSPDPTHVSARDPTRISARDLTRDPTRISARDLTRDPTRISARDLTRDLTRISARDPTRISARDLTRDPALDRWDGPSAGTAGRFGNSAAERDKTSSIDKWLDDIRAPSRYPRPDRAAPGEPAAEPDCTYSSRRRASESSFQSEEEECASSTAAEEDFSSCSFHGSNDADPTTEMPYHSRRFPPATDPLSNGLKASQSYRVQRAYTSEEEEEEEERAYGARQTFSRYRDDRAEPRRGGREEEGEEEEEVSSFISRCRQRSRVQAEEELDEDDVIGAWRRQQEAKRRAYKDSDS</sequence>
<evidence type="ECO:0000313" key="3">
    <source>
        <dbReference type="Proteomes" id="UP001044222"/>
    </source>
</evidence>
<feature type="compositionally biased region" description="Basic and acidic residues" evidence="1">
    <location>
        <begin position="108"/>
        <end position="174"/>
    </location>
</feature>